<proteinExistence type="inferred from homology"/>
<protein>
    <recommendedName>
        <fullName evidence="10">Probable GTP 3',8-cyclase</fullName>
        <ecNumber evidence="10">4.1.99.22</ecNumber>
    </recommendedName>
    <alternativeName>
        <fullName evidence="10">Molybdenum cofactor biosynthesis protein A</fullName>
    </alternativeName>
</protein>
<feature type="binding site" evidence="10">
    <location>
        <position position="14"/>
    </location>
    <ligand>
        <name>GTP</name>
        <dbReference type="ChEBI" id="CHEBI:37565"/>
    </ligand>
</feature>
<dbReference type="SMART" id="SM00729">
    <property type="entry name" value="Elp3"/>
    <property type="match status" value="1"/>
</dbReference>
<comment type="cofactor">
    <cofactor evidence="10">
        <name>[4Fe-4S] cluster</name>
        <dbReference type="ChEBI" id="CHEBI:49883"/>
    </cofactor>
    <text evidence="10">Binds 2 [4Fe-4S] clusters. Binds 1 [4Fe-4S] cluster coordinated with 3 cysteines and an exchangeable S-adenosyl-L-methionine and 1 [4Fe-4S] cluster coordinated with 3 cysteines and the GTP-derived substrate.</text>
</comment>
<feature type="binding site" evidence="10">
    <location>
        <position position="116"/>
    </location>
    <ligand>
        <name>S-adenosyl-L-methionine</name>
        <dbReference type="ChEBI" id="CHEBI:59789"/>
    </ligand>
</feature>
<feature type="binding site" evidence="10">
    <location>
        <position position="92"/>
    </location>
    <ligand>
        <name>GTP</name>
        <dbReference type="ChEBI" id="CHEBI:37565"/>
    </ligand>
</feature>
<feature type="binding site" evidence="10">
    <location>
        <position position="66"/>
    </location>
    <ligand>
        <name>S-adenosyl-L-methionine</name>
        <dbReference type="ChEBI" id="CHEBI:59789"/>
    </ligand>
</feature>
<dbReference type="GO" id="GO:0051539">
    <property type="term" value="F:4 iron, 4 sulfur cluster binding"/>
    <property type="evidence" value="ECO:0007669"/>
    <property type="project" value="UniProtKB-UniRule"/>
</dbReference>
<dbReference type="GO" id="GO:0061799">
    <property type="term" value="F:cyclic pyranopterin monophosphate synthase activity"/>
    <property type="evidence" value="ECO:0007669"/>
    <property type="project" value="TreeGrafter"/>
</dbReference>
<dbReference type="SFLD" id="SFLDG01067">
    <property type="entry name" value="SPASM/twitch_domain_containing"/>
    <property type="match status" value="1"/>
</dbReference>
<evidence type="ECO:0000256" key="2">
    <source>
        <dbReference type="ARBA" id="ARBA00022691"/>
    </source>
</evidence>
<dbReference type="InterPro" id="IPR058240">
    <property type="entry name" value="rSAM_sf"/>
</dbReference>
<dbReference type="EMBL" id="DQTV01000030">
    <property type="protein sequence ID" value="HIP56708.1"/>
    <property type="molecule type" value="Genomic_DNA"/>
</dbReference>
<evidence type="ECO:0000256" key="3">
    <source>
        <dbReference type="ARBA" id="ARBA00022723"/>
    </source>
</evidence>
<feature type="binding site" evidence="10">
    <location>
        <position position="25"/>
    </location>
    <ligand>
        <name>[4Fe-4S] cluster</name>
        <dbReference type="ChEBI" id="CHEBI:49883"/>
        <label>1</label>
        <note>4Fe-4S-S-AdoMet</note>
    </ligand>
</feature>
<dbReference type="GO" id="GO:1904047">
    <property type="term" value="F:S-adenosyl-L-methionine binding"/>
    <property type="evidence" value="ECO:0007669"/>
    <property type="project" value="UniProtKB-UniRule"/>
</dbReference>
<dbReference type="InterPro" id="IPR010505">
    <property type="entry name" value="MoaA_twitch"/>
</dbReference>
<evidence type="ECO:0000256" key="8">
    <source>
        <dbReference type="ARBA" id="ARBA00023150"/>
    </source>
</evidence>
<dbReference type="SFLD" id="SFLDG01383">
    <property type="entry name" value="cyclic_pyranopterin_phosphate"/>
    <property type="match status" value="1"/>
</dbReference>
<comment type="function">
    <text evidence="10">Catalyzes the cyclization of GTP to (8S)-3',8-cyclo-7,8-dihydroguanosine 5'-triphosphate.</text>
</comment>
<comment type="caution">
    <text evidence="12">The sequence shown here is derived from an EMBL/GenBank/DDBJ whole genome shotgun (WGS) entry which is preliminary data.</text>
</comment>
<keyword evidence="8 10" id="KW-0501">Molybdenum cofactor biosynthesis</keyword>
<dbReference type="SFLD" id="SFLDG01386">
    <property type="entry name" value="main_SPASM_domain-containing"/>
    <property type="match status" value="1"/>
</dbReference>
<feature type="binding site" evidence="10">
    <location>
        <position position="247"/>
    </location>
    <ligand>
        <name>[4Fe-4S] cluster</name>
        <dbReference type="ChEBI" id="CHEBI:49883"/>
        <label>2</label>
        <note>4Fe-4S-substrate</note>
    </ligand>
</feature>
<dbReference type="NCBIfam" id="NF001199">
    <property type="entry name" value="PRK00164.2-1"/>
    <property type="match status" value="1"/>
</dbReference>
<evidence type="ECO:0000256" key="10">
    <source>
        <dbReference type="HAMAP-Rule" id="MF_01225"/>
    </source>
</evidence>
<feature type="binding site" evidence="10">
    <location>
        <position position="21"/>
    </location>
    <ligand>
        <name>[4Fe-4S] cluster</name>
        <dbReference type="ChEBI" id="CHEBI:49883"/>
        <label>1</label>
        <note>4Fe-4S-S-AdoMet</note>
    </ligand>
</feature>
<comment type="pathway">
    <text evidence="10">Cofactor biosynthesis; molybdopterin biosynthesis.</text>
</comment>
<dbReference type="Gene3D" id="3.20.20.70">
    <property type="entry name" value="Aldolase class I"/>
    <property type="match status" value="1"/>
</dbReference>
<keyword evidence="3 10" id="KW-0479">Metal-binding</keyword>
<evidence type="ECO:0000256" key="7">
    <source>
        <dbReference type="ARBA" id="ARBA00023134"/>
    </source>
</evidence>
<feature type="binding site" evidence="10">
    <location>
        <position position="264"/>
    </location>
    <ligand>
        <name>[4Fe-4S] cluster</name>
        <dbReference type="ChEBI" id="CHEBI:49883"/>
        <label>2</label>
        <note>4Fe-4S-substrate</note>
    </ligand>
</feature>
<dbReference type="GO" id="GO:0046872">
    <property type="term" value="F:metal ion binding"/>
    <property type="evidence" value="ECO:0007669"/>
    <property type="project" value="UniProtKB-KW"/>
</dbReference>
<feature type="domain" description="Radical SAM core" evidence="11">
    <location>
        <begin position="5"/>
        <end position="226"/>
    </location>
</feature>
<dbReference type="EC" id="4.1.99.22" evidence="10"/>
<evidence type="ECO:0000313" key="12">
    <source>
        <dbReference type="EMBL" id="HIP56708.1"/>
    </source>
</evidence>
<keyword evidence="5 10" id="KW-0408">Iron</keyword>
<evidence type="ECO:0000259" key="11">
    <source>
        <dbReference type="PROSITE" id="PS51918"/>
    </source>
</evidence>
<feature type="binding site" evidence="10">
    <location>
        <begin position="252"/>
        <end position="254"/>
    </location>
    <ligand>
        <name>GTP</name>
        <dbReference type="ChEBI" id="CHEBI:37565"/>
    </ligand>
</feature>
<dbReference type="GO" id="GO:0061798">
    <property type="term" value="F:GTP 3',8'-cyclase activity"/>
    <property type="evidence" value="ECO:0007669"/>
    <property type="project" value="UniProtKB-UniRule"/>
</dbReference>
<keyword evidence="7 10" id="KW-0342">GTP-binding</keyword>
<dbReference type="InterPro" id="IPR013485">
    <property type="entry name" value="MoaA_arc"/>
</dbReference>
<dbReference type="Pfam" id="PF06463">
    <property type="entry name" value="Mob_synth_C"/>
    <property type="match status" value="1"/>
</dbReference>
<comment type="similarity">
    <text evidence="10">Belongs to the radical SAM superfamily. MoaA family.</text>
</comment>
<dbReference type="NCBIfam" id="TIGR02668">
    <property type="entry name" value="moaA_archaeal"/>
    <property type="match status" value="1"/>
</dbReference>
<dbReference type="PROSITE" id="PS51918">
    <property type="entry name" value="RADICAL_SAM"/>
    <property type="match status" value="1"/>
</dbReference>
<keyword evidence="6 10" id="KW-0411">Iron-sulfur</keyword>
<feature type="binding site" evidence="10">
    <location>
        <position position="27"/>
    </location>
    <ligand>
        <name>S-adenosyl-L-methionine</name>
        <dbReference type="ChEBI" id="CHEBI:59789"/>
    </ligand>
</feature>
<evidence type="ECO:0000256" key="5">
    <source>
        <dbReference type="ARBA" id="ARBA00023004"/>
    </source>
</evidence>
<comment type="catalytic activity">
    <reaction evidence="10">
        <text>GTP + AH2 + S-adenosyl-L-methionine = (8S)-3',8-cyclo-7,8-dihydroguanosine 5'-triphosphate + 5'-deoxyadenosine + L-methionine + A + H(+)</text>
        <dbReference type="Rhea" id="RHEA:49576"/>
        <dbReference type="ChEBI" id="CHEBI:13193"/>
        <dbReference type="ChEBI" id="CHEBI:15378"/>
        <dbReference type="ChEBI" id="CHEBI:17319"/>
        <dbReference type="ChEBI" id="CHEBI:17499"/>
        <dbReference type="ChEBI" id="CHEBI:37565"/>
        <dbReference type="ChEBI" id="CHEBI:57844"/>
        <dbReference type="ChEBI" id="CHEBI:59789"/>
        <dbReference type="ChEBI" id="CHEBI:131766"/>
        <dbReference type="EC" id="4.1.99.22"/>
    </reaction>
</comment>
<dbReference type="HAMAP" id="MF_01225_A">
    <property type="entry name" value="MoaA_A"/>
    <property type="match status" value="1"/>
</dbReference>
<evidence type="ECO:0000256" key="6">
    <source>
        <dbReference type="ARBA" id="ARBA00023014"/>
    </source>
</evidence>
<name>A0A832Z2F5_9CREN</name>
<dbReference type="PANTHER" id="PTHR22960">
    <property type="entry name" value="MOLYBDOPTERIN COFACTOR SYNTHESIS PROTEIN A"/>
    <property type="match status" value="1"/>
</dbReference>
<dbReference type="SUPFAM" id="SSF102114">
    <property type="entry name" value="Radical SAM enzymes"/>
    <property type="match status" value="1"/>
</dbReference>
<keyword evidence="9 10" id="KW-0456">Lyase</keyword>
<dbReference type="GO" id="GO:0005525">
    <property type="term" value="F:GTP binding"/>
    <property type="evidence" value="ECO:0007669"/>
    <property type="project" value="UniProtKB-UniRule"/>
</dbReference>
<feature type="binding site" evidence="10">
    <location>
        <position position="28"/>
    </location>
    <ligand>
        <name>[4Fe-4S] cluster</name>
        <dbReference type="ChEBI" id="CHEBI:49883"/>
        <label>1</label>
        <note>4Fe-4S-S-AdoMet</note>
    </ligand>
</feature>
<evidence type="ECO:0000256" key="1">
    <source>
        <dbReference type="ARBA" id="ARBA00022485"/>
    </source>
</evidence>
<dbReference type="Pfam" id="PF04055">
    <property type="entry name" value="Radical_SAM"/>
    <property type="match status" value="1"/>
</dbReference>
<sequence>MLVDRFGRPLKNIRISITARCIYRCIYCHNEGVDRHVRDFLEPRDLEVIARVAIDLGIDEFKLTGGEPLLRDDIVEVVSSIARAKPRDLSMTTNGFRLDELAQRLADAGLMRVNISLPSLRRDRYRYVTGVDMLDRVIKGIEKSIDAGLTPITINVVLLRGVNEDELWNFVDFARRYEARLRIIELEPITVPRHVFNALHISINGFEQALREKASRVYRRELHSRPVYLVDGVEVELVKWFGNPRFCMHCTRVRLTPDAILKPCILAKEGVDLKPYLRPEPREEGIRQAFIELNRLRRPYTATA</sequence>
<dbReference type="AlphaFoldDB" id="A0A832Z2F5"/>
<reference evidence="12" key="1">
    <citation type="journal article" date="2020" name="ISME J.">
        <title>Gammaproteobacteria mediating utilization of methyl-, sulfur- and petroleum organic compounds in deep ocean hydrothermal plumes.</title>
        <authorList>
            <person name="Zhou Z."/>
            <person name="Liu Y."/>
            <person name="Pan J."/>
            <person name="Cron B.R."/>
            <person name="Toner B.M."/>
            <person name="Anantharaman K."/>
            <person name="Breier J.A."/>
            <person name="Dick G.J."/>
            <person name="Li M."/>
        </authorList>
    </citation>
    <scope>NUCLEOTIDE SEQUENCE</scope>
    <source>
        <strain evidence="12">SZUA-1435</strain>
    </source>
</reference>
<dbReference type="Proteomes" id="UP000605805">
    <property type="component" value="Unassembled WGS sequence"/>
</dbReference>
<dbReference type="PANTHER" id="PTHR22960:SF0">
    <property type="entry name" value="MOLYBDENUM COFACTOR BIOSYNTHESIS PROTEIN 1"/>
    <property type="match status" value="1"/>
</dbReference>
<dbReference type="InterPro" id="IPR006638">
    <property type="entry name" value="Elp3/MiaA/NifB-like_rSAM"/>
</dbReference>
<keyword evidence="2 10" id="KW-0949">S-adenosyl-L-methionine</keyword>
<keyword evidence="1 10" id="KW-0004">4Fe-4S</keyword>
<comment type="caution">
    <text evidence="10">Lacks conserved residue(s) required for the propagation of feature annotation.</text>
</comment>
<dbReference type="InterPro" id="IPR050105">
    <property type="entry name" value="MoCo_biosynth_MoaA/MoaC"/>
</dbReference>
<dbReference type="GO" id="GO:0006777">
    <property type="term" value="P:Mo-molybdopterin cofactor biosynthetic process"/>
    <property type="evidence" value="ECO:0007669"/>
    <property type="project" value="UniProtKB-UniRule"/>
</dbReference>
<dbReference type="UniPathway" id="UPA00344"/>
<keyword evidence="4 10" id="KW-0547">Nucleotide-binding</keyword>
<evidence type="ECO:0000256" key="4">
    <source>
        <dbReference type="ARBA" id="ARBA00022741"/>
    </source>
</evidence>
<evidence type="ECO:0000313" key="13">
    <source>
        <dbReference type="Proteomes" id="UP000605805"/>
    </source>
</evidence>
<dbReference type="CDD" id="cd01335">
    <property type="entry name" value="Radical_SAM"/>
    <property type="match status" value="1"/>
</dbReference>
<feature type="binding site" evidence="10">
    <location>
        <position position="62"/>
    </location>
    <ligand>
        <name>GTP</name>
        <dbReference type="ChEBI" id="CHEBI:37565"/>
    </ligand>
</feature>
<accession>A0A832Z2F5</accession>
<feature type="binding site" evidence="10">
    <location>
        <position position="250"/>
    </location>
    <ligand>
        <name>[4Fe-4S] cluster</name>
        <dbReference type="ChEBI" id="CHEBI:49883"/>
        <label>2</label>
        <note>4Fe-4S-substrate</note>
    </ligand>
</feature>
<evidence type="ECO:0000256" key="9">
    <source>
        <dbReference type="ARBA" id="ARBA00023239"/>
    </source>
</evidence>
<dbReference type="InterPro" id="IPR007197">
    <property type="entry name" value="rSAM"/>
</dbReference>
<dbReference type="InterPro" id="IPR013785">
    <property type="entry name" value="Aldolase_TIM"/>
</dbReference>
<gene>
    <name evidence="10 12" type="primary">moaA</name>
    <name evidence="12" type="ORF">EYH02_01345</name>
</gene>
<organism evidence="12 13">
    <name type="scientific">Ignisphaera aggregans</name>
    <dbReference type="NCBI Taxonomy" id="334771"/>
    <lineage>
        <taxon>Archaea</taxon>
        <taxon>Thermoproteota</taxon>
        <taxon>Thermoprotei</taxon>
        <taxon>Desulfurococcales</taxon>
        <taxon>Desulfurococcaceae</taxon>
        <taxon>Ignisphaera</taxon>
    </lineage>
</organism>
<dbReference type="SFLD" id="SFLDS00029">
    <property type="entry name" value="Radical_SAM"/>
    <property type="match status" value="1"/>
</dbReference>
<dbReference type="InterPro" id="IPR040064">
    <property type="entry name" value="MoaA-like"/>
</dbReference>